<evidence type="ECO:0000313" key="4">
    <source>
        <dbReference type="Proteomes" id="UP000886805"/>
    </source>
</evidence>
<dbReference type="PANTHER" id="PTHR43156:SF2">
    <property type="entry name" value="STAGE II SPORULATION PROTEIN E"/>
    <property type="match status" value="1"/>
</dbReference>
<dbReference type="Proteomes" id="UP000886805">
    <property type="component" value="Unassembled WGS sequence"/>
</dbReference>
<reference evidence="3" key="2">
    <citation type="submission" date="2021-04" db="EMBL/GenBank/DDBJ databases">
        <authorList>
            <person name="Gilroy R."/>
        </authorList>
    </citation>
    <scope>NUCLEOTIDE SEQUENCE</scope>
    <source>
        <strain evidence="3">ChiSxjej3B15-1167</strain>
    </source>
</reference>
<dbReference type="InterPro" id="IPR045768">
    <property type="entry name" value="SpoIIE_N"/>
</dbReference>
<dbReference type="Pfam" id="PF19732">
    <property type="entry name" value="SpoIIE_N"/>
    <property type="match status" value="1"/>
</dbReference>
<dbReference type="Pfam" id="PF07228">
    <property type="entry name" value="SpoIIE"/>
    <property type="match status" value="1"/>
</dbReference>
<dbReference type="EMBL" id="DXEQ01000130">
    <property type="protein sequence ID" value="HIX72298.1"/>
    <property type="molecule type" value="Genomic_DNA"/>
</dbReference>
<proteinExistence type="predicted"/>
<dbReference type="AlphaFoldDB" id="A0A9D2BDQ9"/>
<feature type="domain" description="PPM-type phosphatase" evidence="2">
    <location>
        <begin position="255"/>
        <end position="464"/>
    </location>
</feature>
<name>A0A9D2BDQ9_9FIRM</name>
<dbReference type="InterPro" id="IPR036457">
    <property type="entry name" value="PPM-type-like_dom_sf"/>
</dbReference>
<reference evidence="3" key="1">
    <citation type="journal article" date="2021" name="PeerJ">
        <title>Extensive microbial diversity within the chicken gut microbiome revealed by metagenomics and culture.</title>
        <authorList>
            <person name="Gilroy R."/>
            <person name="Ravi A."/>
            <person name="Getino M."/>
            <person name="Pursley I."/>
            <person name="Horton D.L."/>
            <person name="Alikhan N.F."/>
            <person name="Baker D."/>
            <person name="Gharbi K."/>
            <person name="Hall N."/>
            <person name="Watson M."/>
            <person name="Adriaenssens E.M."/>
            <person name="Foster-Nyarko E."/>
            <person name="Jarju S."/>
            <person name="Secka A."/>
            <person name="Antonio M."/>
            <person name="Oren A."/>
            <person name="Chaudhuri R.R."/>
            <person name="La Ragione R."/>
            <person name="Hildebrand F."/>
            <person name="Pallen M.J."/>
        </authorList>
    </citation>
    <scope>NUCLEOTIDE SEQUENCE</scope>
    <source>
        <strain evidence="3">ChiSxjej3B15-1167</strain>
    </source>
</reference>
<evidence type="ECO:0000256" key="1">
    <source>
        <dbReference type="ARBA" id="ARBA00022801"/>
    </source>
</evidence>
<sequence>MRSKKKELSPESEAARRLQLFEEALREMLRLLEPATGEMREERDMLSRRGTEFIYRTLTEDVCRQCPKYRECFEKRREKTLEEIASILERAEAKARVDGRMASEVFRKRCVFFQPFMEEMSWLFRMLYQDRRWEKRVKGLHQVMRAQMLSQYLLMRECHRLLSAGKELEGAARRKLQSALLRRGFYLLEGREYKDEGGMINVTLTLGSLAGSRRMDGVLQALQRCYGRSFRSAGGETWVRSGRRTLSFVEEGGFQVIFGVCRRSKAGETVCGDTFSFEAYDRKRAVMLLSDGMGVGEEASRDSRRLIEAFEALLEAGVHEEYALEILHGALLQKEKESCATLDAAVISLQTGTVRLLKAGGTATFIRHQNAVERIGPSGLPPGCLPEQGFDIRSRKLYDGDMIIMLSDGMLDFEAAPGQEARMEDLIRQIRAGSAQRFAEELMRAVPVPAGGRDDDCTVLVAAVWERKPMGTGR</sequence>
<dbReference type="InterPro" id="IPR001932">
    <property type="entry name" value="PPM-type_phosphatase-like_dom"/>
</dbReference>
<dbReference type="InterPro" id="IPR052016">
    <property type="entry name" value="Bact_Sigma-Reg"/>
</dbReference>
<dbReference type="SMART" id="SM00331">
    <property type="entry name" value="PP2C_SIG"/>
    <property type="match status" value="1"/>
</dbReference>
<evidence type="ECO:0000313" key="3">
    <source>
        <dbReference type="EMBL" id="HIX72298.1"/>
    </source>
</evidence>
<evidence type="ECO:0000259" key="2">
    <source>
        <dbReference type="SMART" id="SM00331"/>
    </source>
</evidence>
<dbReference type="PANTHER" id="PTHR43156">
    <property type="entry name" value="STAGE II SPORULATION PROTEIN E-RELATED"/>
    <property type="match status" value="1"/>
</dbReference>
<accession>A0A9D2BDQ9</accession>
<protein>
    <submittedName>
        <fullName evidence="3">Serine/threonine-protein phosphatase</fullName>
    </submittedName>
</protein>
<gene>
    <name evidence="3" type="ORF">H9849_04680</name>
</gene>
<dbReference type="SUPFAM" id="SSF81606">
    <property type="entry name" value="PP2C-like"/>
    <property type="match status" value="1"/>
</dbReference>
<comment type="caution">
    <text evidence="3">The sequence shown here is derived from an EMBL/GenBank/DDBJ whole genome shotgun (WGS) entry which is preliminary data.</text>
</comment>
<dbReference type="GO" id="GO:0016791">
    <property type="term" value="F:phosphatase activity"/>
    <property type="evidence" value="ECO:0007669"/>
    <property type="project" value="TreeGrafter"/>
</dbReference>
<dbReference type="Gene3D" id="3.60.40.10">
    <property type="entry name" value="PPM-type phosphatase domain"/>
    <property type="match status" value="1"/>
</dbReference>
<organism evidence="3 4">
    <name type="scientific">Candidatus Anaerobutyricum stercoripullorum</name>
    <dbReference type="NCBI Taxonomy" id="2838456"/>
    <lineage>
        <taxon>Bacteria</taxon>
        <taxon>Bacillati</taxon>
        <taxon>Bacillota</taxon>
        <taxon>Clostridia</taxon>
        <taxon>Lachnospirales</taxon>
        <taxon>Lachnospiraceae</taxon>
        <taxon>Anaerobutyricum</taxon>
    </lineage>
</organism>
<keyword evidence="1" id="KW-0378">Hydrolase</keyword>